<evidence type="ECO:0000256" key="6">
    <source>
        <dbReference type="ARBA" id="ARBA00022989"/>
    </source>
</evidence>
<evidence type="ECO:0000259" key="10">
    <source>
        <dbReference type="Pfam" id="PF04290"/>
    </source>
</evidence>
<accession>A0ABV5F435</accession>
<evidence type="ECO:0000256" key="9">
    <source>
        <dbReference type="SAM" id="Phobius"/>
    </source>
</evidence>
<dbReference type="PANTHER" id="PTHR35011:SF2">
    <property type="entry name" value="2,3-DIKETO-L-GULONATE TRAP TRANSPORTER SMALL PERMEASE PROTEIN YIAM"/>
    <property type="match status" value="1"/>
</dbReference>
<reference evidence="11 12" key="1">
    <citation type="submission" date="2024-09" db="EMBL/GenBank/DDBJ databases">
        <authorList>
            <person name="Sun Q."/>
            <person name="Mori K."/>
        </authorList>
    </citation>
    <scope>NUCLEOTIDE SEQUENCE [LARGE SCALE GENOMIC DNA]</scope>
    <source>
        <strain evidence="11 12">CECT 8286</strain>
    </source>
</reference>
<dbReference type="EMBL" id="JBHMEZ010000012">
    <property type="protein sequence ID" value="MFB9054191.1"/>
    <property type="molecule type" value="Genomic_DNA"/>
</dbReference>
<sequence length="162" mass="18580">MKIDTLFTRIENAMAKILVVIFGLLVLDVLWQVFSRYVLKMSFSFTEEFARFSLIWLSILGAAYLNAKREHLSMDFLYRKWSAETQKKASVAIEVLVFLFAGIVMVIGGFNLVYITLHLNQLSGTLRIPLGYIYMILPISGLIIMMFSVYHISGLLTNKIRD</sequence>
<keyword evidence="2" id="KW-0813">Transport</keyword>
<keyword evidence="7 9" id="KW-0472">Membrane</keyword>
<keyword evidence="3" id="KW-1003">Cell membrane</keyword>
<dbReference type="InterPro" id="IPR055348">
    <property type="entry name" value="DctQ"/>
</dbReference>
<feature type="transmembrane region" description="Helical" evidence="9">
    <location>
        <begin position="88"/>
        <end position="112"/>
    </location>
</feature>
<evidence type="ECO:0000256" key="3">
    <source>
        <dbReference type="ARBA" id="ARBA00022475"/>
    </source>
</evidence>
<keyword evidence="12" id="KW-1185">Reference proteome</keyword>
<evidence type="ECO:0000256" key="8">
    <source>
        <dbReference type="ARBA" id="ARBA00038436"/>
    </source>
</evidence>
<keyword evidence="4" id="KW-0997">Cell inner membrane</keyword>
<evidence type="ECO:0000313" key="12">
    <source>
        <dbReference type="Proteomes" id="UP001589605"/>
    </source>
</evidence>
<comment type="subcellular location">
    <subcellularLocation>
        <location evidence="1">Cell inner membrane</location>
        <topology evidence="1">Multi-pass membrane protein</topology>
    </subcellularLocation>
</comment>
<evidence type="ECO:0000256" key="4">
    <source>
        <dbReference type="ARBA" id="ARBA00022519"/>
    </source>
</evidence>
<dbReference type="Pfam" id="PF04290">
    <property type="entry name" value="DctQ"/>
    <property type="match status" value="1"/>
</dbReference>
<feature type="transmembrane region" description="Helical" evidence="9">
    <location>
        <begin position="49"/>
        <end position="67"/>
    </location>
</feature>
<organism evidence="11 12">
    <name type="scientific">Formosa undariae</name>
    <dbReference type="NCBI Taxonomy" id="1325436"/>
    <lineage>
        <taxon>Bacteria</taxon>
        <taxon>Pseudomonadati</taxon>
        <taxon>Bacteroidota</taxon>
        <taxon>Flavobacteriia</taxon>
        <taxon>Flavobacteriales</taxon>
        <taxon>Flavobacteriaceae</taxon>
        <taxon>Formosa</taxon>
    </lineage>
</organism>
<comment type="caution">
    <text evidence="11">The sequence shown here is derived from an EMBL/GenBank/DDBJ whole genome shotgun (WGS) entry which is preliminary data.</text>
</comment>
<name>A0ABV5F435_9FLAO</name>
<dbReference type="Proteomes" id="UP001589605">
    <property type="component" value="Unassembled WGS sequence"/>
</dbReference>
<evidence type="ECO:0000256" key="7">
    <source>
        <dbReference type="ARBA" id="ARBA00023136"/>
    </source>
</evidence>
<gene>
    <name evidence="11" type="ORF">ACFFVB_13970</name>
</gene>
<dbReference type="RefSeq" id="WP_382383656.1">
    <property type="nucleotide sequence ID" value="NZ_JBHMEZ010000012.1"/>
</dbReference>
<feature type="transmembrane region" description="Helical" evidence="9">
    <location>
        <begin position="132"/>
        <end position="152"/>
    </location>
</feature>
<evidence type="ECO:0000313" key="11">
    <source>
        <dbReference type="EMBL" id="MFB9054191.1"/>
    </source>
</evidence>
<protein>
    <submittedName>
        <fullName evidence="11">TRAP transporter small permease</fullName>
    </submittedName>
</protein>
<proteinExistence type="inferred from homology"/>
<keyword evidence="5 9" id="KW-0812">Transmembrane</keyword>
<dbReference type="PANTHER" id="PTHR35011">
    <property type="entry name" value="2,3-DIKETO-L-GULONATE TRAP TRANSPORTER SMALL PERMEASE PROTEIN YIAM"/>
    <property type="match status" value="1"/>
</dbReference>
<dbReference type="InterPro" id="IPR007387">
    <property type="entry name" value="TRAP_DctQ"/>
</dbReference>
<feature type="domain" description="Tripartite ATP-independent periplasmic transporters DctQ component" evidence="10">
    <location>
        <begin position="26"/>
        <end position="156"/>
    </location>
</feature>
<feature type="transmembrane region" description="Helical" evidence="9">
    <location>
        <begin position="12"/>
        <end position="34"/>
    </location>
</feature>
<evidence type="ECO:0000256" key="2">
    <source>
        <dbReference type="ARBA" id="ARBA00022448"/>
    </source>
</evidence>
<evidence type="ECO:0000256" key="5">
    <source>
        <dbReference type="ARBA" id="ARBA00022692"/>
    </source>
</evidence>
<evidence type="ECO:0000256" key="1">
    <source>
        <dbReference type="ARBA" id="ARBA00004429"/>
    </source>
</evidence>
<keyword evidence="6 9" id="KW-1133">Transmembrane helix</keyword>
<comment type="similarity">
    <text evidence="8">Belongs to the TRAP transporter small permease family.</text>
</comment>